<evidence type="ECO:0000313" key="2">
    <source>
        <dbReference type="EMBL" id="KAG2617602.1"/>
    </source>
</evidence>
<dbReference type="EMBL" id="CM029042">
    <property type="protein sequence ID" value="KAG2617602.1"/>
    <property type="molecule type" value="Genomic_DNA"/>
</dbReference>
<keyword evidence="3" id="KW-1185">Reference proteome</keyword>
<comment type="caution">
    <text evidence="2">The sequence shown here is derived from an EMBL/GenBank/DDBJ whole genome shotgun (WGS) entry which is preliminary data.</text>
</comment>
<evidence type="ECO:0000256" key="1">
    <source>
        <dbReference type="SAM" id="MobiDB-lite"/>
    </source>
</evidence>
<organism evidence="2 3">
    <name type="scientific">Panicum virgatum</name>
    <name type="common">Blackwell switchgrass</name>
    <dbReference type="NCBI Taxonomy" id="38727"/>
    <lineage>
        <taxon>Eukaryota</taxon>
        <taxon>Viridiplantae</taxon>
        <taxon>Streptophyta</taxon>
        <taxon>Embryophyta</taxon>
        <taxon>Tracheophyta</taxon>
        <taxon>Spermatophyta</taxon>
        <taxon>Magnoliopsida</taxon>
        <taxon>Liliopsida</taxon>
        <taxon>Poales</taxon>
        <taxon>Poaceae</taxon>
        <taxon>PACMAD clade</taxon>
        <taxon>Panicoideae</taxon>
        <taxon>Panicodae</taxon>
        <taxon>Paniceae</taxon>
        <taxon>Panicinae</taxon>
        <taxon>Panicum</taxon>
        <taxon>Panicum sect. Hiantes</taxon>
    </lineage>
</organism>
<accession>A0A8T0TZF3</accession>
<evidence type="ECO:0000313" key="3">
    <source>
        <dbReference type="Proteomes" id="UP000823388"/>
    </source>
</evidence>
<name>A0A8T0TZF3_PANVG</name>
<feature type="region of interest" description="Disordered" evidence="1">
    <location>
        <begin position="17"/>
        <end position="90"/>
    </location>
</feature>
<sequence length="181" mass="19650">MASIPVSQYPPAAMIALLSRSTNQSRSPKKRKLPSSSPAPQSIPEPFDHGQQAPEFQRVRILQGSEKESRSQDAHPAATTKSHQITARSSGTLEWPCPPIFQVVVRTPKPRETERFLLGARWLLGSGGAGNNFYGAQAQRPRPILLASLIESAPNCAAANGIPSCRFTRSLFPLLFPSPAK</sequence>
<gene>
    <name evidence="2" type="ORF">PVAP13_3NG182357</name>
</gene>
<dbReference type="AlphaFoldDB" id="A0A8T0TZF3"/>
<feature type="compositionally biased region" description="Polar residues" evidence="1">
    <location>
        <begin position="79"/>
        <end position="90"/>
    </location>
</feature>
<protein>
    <submittedName>
        <fullName evidence="2">Uncharacterized protein</fullName>
    </submittedName>
</protein>
<proteinExistence type="predicted"/>
<dbReference type="Proteomes" id="UP000823388">
    <property type="component" value="Chromosome 3N"/>
</dbReference>
<reference evidence="2 3" key="1">
    <citation type="submission" date="2020-05" db="EMBL/GenBank/DDBJ databases">
        <title>WGS assembly of Panicum virgatum.</title>
        <authorList>
            <person name="Lovell J.T."/>
            <person name="Jenkins J."/>
            <person name="Shu S."/>
            <person name="Juenger T.E."/>
            <person name="Schmutz J."/>
        </authorList>
    </citation>
    <scope>NUCLEOTIDE SEQUENCE [LARGE SCALE GENOMIC DNA]</scope>
    <source>
        <strain evidence="3">cv. AP13</strain>
    </source>
</reference>